<dbReference type="Pfam" id="PF13489">
    <property type="entry name" value="Methyltransf_23"/>
    <property type="match status" value="1"/>
</dbReference>
<dbReference type="EMBL" id="CABVHY010000029">
    <property type="protein sequence ID" value="VVO30893.1"/>
    <property type="molecule type" value="Genomic_DNA"/>
</dbReference>
<dbReference type="GO" id="GO:0016757">
    <property type="term" value="F:glycosyltransferase activity"/>
    <property type="evidence" value="ECO:0007669"/>
    <property type="project" value="InterPro"/>
</dbReference>
<dbReference type="CDD" id="cd02440">
    <property type="entry name" value="AdoMet_MTases"/>
    <property type="match status" value="1"/>
</dbReference>
<dbReference type="InterPro" id="IPR029063">
    <property type="entry name" value="SAM-dependent_MTases_sf"/>
</dbReference>
<evidence type="ECO:0000259" key="1">
    <source>
        <dbReference type="Pfam" id="PF00534"/>
    </source>
</evidence>
<proteinExistence type="predicted"/>
<dbReference type="CDD" id="cd03801">
    <property type="entry name" value="GT4_PimA-like"/>
    <property type="match status" value="1"/>
</dbReference>
<protein>
    <recommendedName>
        <fullName evidence="1">Glycosyl transferase family 1 domain-containing protein</fullName>
    </recommendedName>
</protein>
<feature type="domain" description="Glycosyl transferase family 1" evidence="1">
    <location>
        <begin position="656"/>
        <end position="826"/>
    </location>
</feature>
<evidence type="ECO:0000313" key="3">
    <source>
        <dbReference type="Proteomes" id="UP000379480"/>
    </source>
</evidence>
<dbReference type="OrthoDB" id="9801609at2"/>
<evidence type="ECO:0000313" key="2">
    <source>
        <dbReference type="EMBL" id="VVO30893.1"/>
    </source>
</evidence>
<organism evidence="2 3">
    <name type="scientific">Pseudomonas fluorescens</name>
    <dbReference type="NCBI Taxonomy" id="294"/>
    <lineage>
        <taxon>Bacteria</taxon>
        <taxon>Pseudomonadati</taxon>
        <taxon>Pseudomonadota</taxon>
        <taxon>Gammaproteobacteria</taxon>
        <taxon>Pseudomonadales</taxon>
        <taxon>Pseudomonadaceae</taxon>
        <taxon>Pseudomonas</taxon>
    </lineage>
</organism>
<name>A0A5E7EZI5_PSEFL</name>
<accession>A0A5E7EZI5</accession>
<dbReference type="SUPFAM" id="SSF53335">
    <property type="entry name" value="S-adenosyl-L-methionine-dependent methyltransferases"/>
    <property type="match status" value="1"/>
</dbReference>
<dbReference type="Pfam" id="PF00534">
    <property type="entry name" value="Glycos_transf_1"/>
    <property type="match status" value="2"/>
</dbReference>
<dbReference type="InterPro" id="IPR001296">
    <property type="entry name" value="Glyco_trans_1"/>
</dbReference>
<dbReference type="CDD" id="cd03809">
    <property type="entry name" value="GT4_MtfB-like"/>
    <property type="match status" value="1"/>
</dbReference>
<reference evidence="2 3" key="1">
    <citation type="submission" date="2019-09" db="EMBL/GenBank/DDBJ databases">
        <authorList>
            <person name="Chandra G."/>
            <person name="Truman W A."/>
        </authorList>
    </citation>
    <scope>NUCLEOTIDE SEQUENCE [LARGE SCALE GENOMIC DNA]</scope>
    <source>
        <strain evidence="2">PS723</strain>
    </source>
</reference>
<feature type="domain" description="Glycosyl transferase family 1" evidence="1">
    <location>
        <begin position="1104"/>
        <end position="1255"/>
    </location>
</feature>
<dbReference type="Gene3D" id="3.40.50.150">
    <property type="entry name" value="Vaccinia Virus protein VP39"/>
    <property type="match status" value="1"/>
</dbReference>
<dbReference type="PANTHER" id="PTHR46401">
    <property type="entry name" value="GLYCOSYLTRANSFERASE WBBK-RELATED"/>
    <property type="match status" value="1"/>
</dbReference>
<dbReference type="GO" id="GO:0009103">
    <property type="term" value="P:lipopolysaccharide biosynthetic process"/>
    <property type="evidence" value="ECO:0007669"/>
    <property type="project" value="TreeGrafter"/>
</dbReference>
<dbReference type="SUPFAM" id="SSF53756">
    <property type="entry name" value="UDP-Glycosyltransferase/glycogen phosphorylase"/>
    <property type="match status" value="2"/>
</dbReference>
<dbReference type="RefSeq" id="WP_150806269.1">
    <property type="nucleotide sequence ID" value="NZ_CABVHY010000029.1"/>
</dbReference>
<dbReference type="PANTHER" id="PTHR46401:SF9">
    <property type="entry name" value="MANNOSYLTRANSFERASE A"/>
    <property type="match status" value="1"/>
</dbReference>
<dbReference type="Gene3D" id="3.40.50.2000">
    <property type="entry name" value="Glycogen Phosphorylase B"/>
    <property type="match status" value="3"/>
</dbReference>
<sequence length="1287" mass="143430">MSDDFYRALEERFRASREEIRARLEGYRPFLTALCQVNPRPKAFDIGCGRGEWLQLLTEEGLDAQGVDLDDSMLAACHERGLQARNQDALEALQALPDESLDLISAFHVVEHLTFDYLQALLKEAQRTLSAQGLLILETPNAENLIVGTNNFYLDPTHERPVPAIFLEFLCQHSGFAQSKIVRLQEDPALHDPEAHIGVWQVLYGVSPDYAIVARKSLPAAQAQDAFGDLFSKSYGLDLPTMAQRHDQYAVSNLQHLQRLEDQLHAQRQDVEEQFRGQRLEFDQVHAQRQDLEEQFRAQRKDFEEQGKYVEHLAKLCTSNAERAAVVESELRLIYTSRSWRMTRPMRQVADTLRHMDRATLKRGLALSVSRPVFGALNYVNSKPGLAKALRMAVNYVPGLKGRMRSMTARLNRLTQPILAELLISYSPRVLQLGKDVQRLLDPARMAPAPQPLNERPRLAYVSPMPPDRTGIADYTAELLPALAKYYQIDVIVEQGSAHPTGSGYQLRDPDWLRNNADSYSAVLYHFGNAAFHCYMVELLDEVPGIIVLHDFYLSGLIWAMENRPAFGGIKMRELYYSHGYSALIEAGQDERQIAVRYPFNRSILQRAQGVIVHSAVSLRLAEQWYGAPACADWVQIPLLRELADQSDKARTRSLSRAALGLAEDAFVVCSFGLLGETKLNDRLLDAWRASDLASDSDCHLVFVGDLGTDDYAQRLRKQLADIGTNSRISITGWADSATFEHYLAAADVAVQLRSLSRGETSAAVLDCMNHQLATIVNANGSMADLPEQGVYRLPDAFSNAQLVEALQLLRHDPQARSALGQRGRDVIEQQHAPQHCAGLYHAAIEQYSQRNRQVEQDLQHTLAELPIPVRETNEVLALAEQLLQGHIDPLRPRQLLLDVTGTYAVDRHSGIERVAKALTLALLNQPPAGVRVEPVYLSDIGGHWHYRYASAFTTKLLGLPDVLVDRGIDYGPGDQLIALDISGNALVQASLAGVYTRLQTGGVNCRMLVHDLLPVTRPELFPPQADQHFTEWLSHVARLDGAVCVTNTVAGELRQWMQQTVPDRIDHFTFDHSHHGADLSSSAPSQGLPAGADKLMATLALRPSVLMVGTLEPRKGYLQAVEAFTLLWEQGVDVNLVIVGRAGWQQLPLDQQRSIPQLLARLANHPEKGQRLFWLDGPSDEFLELIYSSVNGLLAASEDEGFGLPLIEAAQKGLPILARDIPVFREVATQHACFFSADDPQQLAAAVERWLEEGFQPASTAMAWLTWQQSAANLQRLLLDSPATAT</sequence>
<dbReference type="Proteomes" id="UP000379480">
    <property type="component" value="Unassembled WGS sequence"/>
</dbReference>
<gene>
    <name evidence="2" type="ORF">PS723_04982</name>
</gene>